<sequence>MSRPDGRPNGNAAAGPQVRPAYGLEQQQYAPPASHKTPQSYHRQPPATTASSQPSIFGNPHGIRDRPALVAQPKPPVVVPKGNTNSTRPGALASAKNPFTSNTPSLNHLGIPGYHAAAPSQPPMQMPMPMPAMPGAFPSETIVPYRRPTDVSTQLSMSTSNDSAEHFSNDDVWDSEGDSGSCLSTSTDATTVASDVTEKGESYHPTAAPAHASASSGSTTPTQSPQSHHAQLDISSSHHAQRAPILRRAGHKSVLSAGSKTSSLSTSSTRSSTLHPTKASSISTGSGSSTAARRNSHSSGPHVHIEVNRSMQPRESQSDLRKRRMIEEALIDKIEQLKSEQSPSRESSPPSSLASVPSSRQGLSVRFAEPEKEEVEKPRTPEPEQEPEPEPVVQEQPKPQEPTPVVQEPEKLQIPEPPAPVVSEQEKNLSKELVLQIRGIQKLEQELEKRDLLIREKEKLEQETKLKEESAAAVRKEEHERQLKRLEKERDDAVQAQKERERAVQEEVERLYQEKKELEKVEQERERALQKELERLENERKEIEKAEKEREEELQRQRELIDKEKQGVEKAQKEHDELQASFIDQGKILSDLKSRFDSQAKQLEDTEAERAELQKTKDDFEHKCSDLSRTLSHVSDKERFVVEQVASLQIIKEALQGRLGPMEKQVEEQKQEINKLTEERDGLYGDVKTYLLRITELETEIKSLVEEKREFIAQVGELEKAKGDLQDEVKDRDVQIATLTENIEAQAKDTKEHISTLKDEHSKALNDLQTSKQTELDGLREEHTAFVAELEDRIAGLNEHIEGAHVDIDNLKNNLTSLEGNLAEEKTKSDSLVSERDNMTTELEAHKSLAASQEANVINLRGDIAAKDEELATLKETNSALQTEHEELEKLKEINTSLQAEHEELEKLKEANTSLQAEHDELEKLKEVNVSLQAEHEELEKLKEVNTSLEAEHEELERLKEANSALQAEHEELQKLADSLDDRQSHDTTNVKDLQAKNEELEAQITSTKTELEERIQSLEGERDNAASALIIAQAELSSAKEAAEKVPALEEEAAKVPALTSEKAELEGKVADLEAHASQVPALRAHCDKLTEQLSAANKLIEGLTAAAQAGLSTPVVAPVVPEMAPPSPMLPQDIPVPDSPRLAPQGGRKVRSRAPSMVRSISSRSSASTRREKGPKDDMALVLVRDSKDRGSVTVVRKCDLRSPRSRSQPPVKE</sequence>
<reference evidence="3 4" key="1">
    <citation type="journal article" date="2023" name="PLoS ONE">
        <title>Cytospora paraplurivora sp. nov. isolated from orchards with fruit tree decline syndrome in Ontario, Canada.</title>
        <authorList>
            <person name="Ilyukhin E."/>
            <person name="Nguyen H.D.T."/>
            <person name="Castle A.J."/>
            <person name="Ellouze W."/>
        </authorList>
    </citation>
    <scope>NUCLEOTIDE SEQUENCE [LARGE SCALE GENOMIC DNA]</scope>
    <source>
        <strain evidence="3 4">FDS-564</strain>
    </source>
</reference>
<feature type="compositionally biased region" description="Basic and acidic residues" evidence="2">
    <location>
        <begin position="316"/>
        <end position="338"/>
    </location>
</feature>
<feature type="region of interest" description="Disordered" evidence="2">
    <location>
        <begin position="1123"/>
        <end position="1216"/>
    </location>
</feature>
<accession>A0AAN9YGM8</accession>
<dbReference type="Gene3D" id="1.10.287.1490">
    <property type="match status" value="1"/>
</dbReference>
<gene>
    <name evidence="3" type="ORF">SLS53_004356</name>
</gene>
<feature type="region of interest" description="Disordered" evidence="2">
    <location>
        <begin position="461"/>
        <end position="501"/>
    </location>
</feature>
<evidence type="ECO:0000313" key="4">
    <source>
        <dbReference type="Proteomes" id="UP001320245"/>
    </source>
</evidence>
<comment type="caution">
    <text evidence="3">The sequence shown here is derived from an EMBL/GenBank/DDBJ whole genome shotgun (WGS) entry which is preliminary data.</text>
</comment>
<keyword evidence="1" id="KW-0175">Coiled coil</keyword>
<feature type="compositionally biased region" description="Polar residues" evidence="2">
    <location>
        <begin position="150"/>
        <end position="162"/>
    </location>
</feature>
<feature type="region of interest" description="Disordered" evidence="2">
    <location>
        <begin position="978"/>
        <end position="1001"/>
    </location>
</feature>
<keyword evidence="4" id="KW-1185">Reference proteome</keyword>
<feature type="compositionally biased region" description="Polar residues" evidence="2">
    <location>
        <begin position="36"/>
        <end position="56"/>
    </location>
</feature>
<feature type="compositionally biased region" description="Low complexity" evidence="2">
    <location>
        <begin position="339"/>
        <end position="359"/>
    </location>
</feature>
<feature type="compositionally biased region" description="Low complexity" evidence="2">
    <location>
        <begin position="1158"/>
        <end position="1170"/>
    </location>
</feature>
<protein>
    <submittedName>
        <fullName evidence="3">Uncharacterized protein</fullName>
    </submittedName>
</protein>
<feature type="compositionally biased region" description="Basic and acidic residues" evidence="2">
    <location>
        <begin position="368"/>
        <end position="382"/>
    </location>
</feature>
<feature type="compositionally biased region" description="Low complexity" evidence="2">
    <location>
        <begin position="184"/>
        <end position="195"/>
    </location>
</feature>
<feature type="compositionally biased region" description="Low complexity" evidence="2">
    <location>
        <begin position="204"/>
        <end position="229"/>
    </location>
</feature>
<evidence type="ECO:0000256" key="1">
    <source>
        <dbReference type="SAM" id="Coils"/>
    </source>
</evidence>
<dbReference type="PANTHER" id="PTHR23159:SF31">
    <property type="entry name" value="CENTROSOME-ASSOCIATED PROTEIN CEP250 ISOFORM X1"/>
    <property type="match status" value="1"/>
</dbReference>
<feature type="coiled-coil region" evidence="1">
    <location>
        <begin position="787"/>
        <end position="828"/>
    </location>
</feature>
<dbReference type="PANTHER" id="PTHR23159">
    <property type="entry name" value="CENTROSOMAL PROTEIN 2"/>
    <property type="match status" value="1"/>
</dbReference>
<proteinExistence type="predicted"/>
<feature type="compositionally biased region" description="Low complexity" evidence="2">
    <location>
        <begin position="253"/>
        <end position="292"/>
    </location>
</feature>
<feature type="region of interest" description="Disordered" evidence="2">
    <location>
        <begin position="1"/>
        <end position="425"/>
    </location>
</feature>
<dbReference type="Gene3D" id="1.20.5.340">
    <property type="match status" value="1"/>
</dbReference>
<feature type="coiled-coil region" evidence="1">
    <location>
        <begin position="659"/>
        <end position="760"/>
    </location>
</feature>
<dbReference type="EMBL" id="JAJSPL020000014">
    <property type="protein sequence ID" value="KAK7743271.1"/>
    <property type="molecule type" value="Genomic_DNA"/>
</dbReference>
<name>A0AAN9YGM8_9PEZI</name>
<feature type="compositionally biased region" description="Low complexity" evidence="2">
    <location>
        <begin position="391"/>
        <end position="407"/>
    </location>
</feature>
<feature type="compositionally biased region" description="Basic and acidic residues" evidence="2">
    <location>
        <begin position="1171"/>
        <end position="1205"/>
    </location>
</feature>
<feature type="compositionally biased region" description="Polar residues" evidence="2">
    <location>
        <begin position="97"/>
        <end position="106"/>
    </location>
</feature>
<feature type="region of interest" description="Disordered" evidence="2">
    <location>
        <begin position="532"/>
        <end position="558"/>
    </location>
</feature>
<evidence type="ECO:0000313" key="3">
    <source>
        <dbReference type="EMBL" id="KAK7743271.1"/>
    </source>
</evidence>
<dbReference type="Proteomes" id="UP001320245">
    <property type="component" value="Unassembled WGS sequence"/>
</dbReference>
<organism evidence="3 4">
    <name type="scientific">Cytospora paraplurivora</name>
    <dbReference type="NCBI Taxonomy" id="2898453"/>
    <lineage>
        <taxon>Eukaryota</taxon>
        <taxon>Fungi</taxon>
        <taxon>Dikarya</taxon>
        <taxon>Ascomycota</taxon>
        <taxon>Pezizomycotina</taxon>
        <taxon>Sordariomycetes</taxon>
        <taxon>Sordariomycetidae</taxon>
        <taxon>Diaporthales</taxon>
        <taxon>Cytosporaceae</taxon>
        <taxon>Cytospora</taxon>
    </lineage>
</organism>
<feature type="compositionally biased region" description="Basic and acidic residues" evidence="2">
    <location>
        <begin position="978"/>
        <end position="1000"/>
    </location>
</feature>
<feature type="compositionally biased region" description="Pro residues" evidence="2">
    <location>
        <begin position="120"/>
        <end position="132"/>
    </location>
</feature>
<evidence type="ECO:0000256" key="2">
    <source>
        <dbReference type="SAM" id="MobiDB-lite"/>
    </source>
</evidence>
<dbReference type="AlphaFoldDB" id="A0AAN9YGM8"/>